<evidence type="ECO:0000313" key="21">
    <source>
        <dbReference type="Proteomes" id="UP000253472"/>
    </source>
</evidence>
<dbReference type="GO" id="GO:0005782">
    <property type="term" value="C:peroxisomal matrix"/>
    <property type="evidence" value="ECO:0007669"/>
    <property type="project" value="UniProtKB-SubCell"/>
</dbReference>
<dbReference type="Proteomes" id="UP000253472">
    <property type="component" value="Unassembled WGS sequence"/>
</dbReference>
<evidence type="ECO:0000256" key="14">
    <source>
        <dbReference type="ARBA" id="ARBA00023136"/>
    </source>
</evidence>
<evidence type="ECO:0000256" key="7">
    <source>
        <dbReference type="ARBA" id="ARBA00010790"/>
    </source>
</evidence>
<feature type="domain" description="Glucose-methanol-choline oxidoreductase C-terminal" evidence="19">
    <location>
        <begin position="540"/>
        <end position="687"/>
    </location>
</feature>
<evidence type="ECO:0000256" key="12">
    <source>
        <dbReference type="ARBA" id="ARBA00023002"/>
    </source>
</evidence>
<dbReference type="Gene3D" id="3.50.50.60">
    <property type="entry name" value="FAD/NAD(P)-binding domain"/>
    <property type="match status" value="2"/>
</dbReference>
<evidence type="ECO:0000256" key="15">
    <source>
        <dbReference type="ARBA" id="ARBA00023140"/>
    </source>
</evidence>
<evidence type="ECO:0000256" key="4">
    <source>
        <dbReference type="ARBA" id="ARBA00004253"/>
    </source>
</evidence>
<dbReference type="UniPathway" id="UPA00147"/>
<dbReference type="GO" id="GO:0046188">
    <property type="term" value="P:methane catabolic process"/>
    <property type="evidence" value="ECO:0007669"/>
    <property type="project" value="UniProtKB-UniPathway"/>
</dbReference>
<evidence type="ECO:0000256" key="1">
    <source>
        <dbReference type="ARBA" id="ARBA00000920"/>
    </source>
</evidence>
<dbReference type="OrthoDB" id="269227at2759"/>
<sequence>MNTFLPDVLEYKHVDTLLLLCDGIIHETTVDQIKDAIAPDFPEDQYEEYLKTFTKPSETPGFREAVYDTINATPTDAVHMCIVLTTALDSRILAPTLTNSLTPIKDMTLKEREQLLASWRDSPIAAKRRLFRLISSLTLTTFTRLASELHLKAIHYPGRDLREKAYETQVVDPFRYLFMEKPKFDGAELYLPDIDVIIIGSGAGAGVMAHTLANDGFKTLVLEKGKYFSNSELNFNDADGVKELYQGKGALATTNQQMFILAGSTLGGGTTVNWSACLKTPFKVRKEWYDEFGLEFAADEAYDKAQDYVWKQMGASTDGITHSLANEVVVEGGKKLGYKSKEIEQNNGGHPDHPCGFCYLGCKYGIKQGSVNNWFRDAAAHGSKFMQQVRVVQILNKNGVAYGILCEDVETGVRFTISGPKKFVVSAGSLNTPTVLTNSGFKNKHIGKNLTLHPVSTVFGDFGRDVQADHFHKSIMTSLCYEVADLDGKGHGCRIETILNAPFIQASLLPWRGSDEVRRDLLRYNNMVAMLLITRDTTSGSVSADPKKPDALIVDYEINKFDKNAILQAFLITSDMLYIEGAKRILSPQPWVPIFESNKPKEQRTIKDKDYVEWRAKAAKIPFDTYGSAYGSAHQMSTCRMSGKGPKYGAVDTDGRLFECSNVYVADASVLPTASGANPMISTMTFARQIALGLADSLKTKPKL</sequence>
<proteinExistence type="inferred from homology"/>
<accession>A0A367YK86</accession>
<dbReference type="AlphaFoldDB" id="A0A367YK86"/>
<keyword evidence="21" id="KW-1185">Reference proteome</keyword>
<dbReference type="InterPro" id="IPR012400">
    <property type="entry name" value="Long_Oxdase"/>
</dbReference>
<dbReference type="EMBL" id="QLNQ01000016">
    <property type="protein sequence ID" value="RCK66264.1"/>
    <property type="molecule type" value="Genomic_DNA"/>
</dbReference>
<evidence type="ECO:0000256" key="13">
    <source>
        <dbReference type="ARBA" id="ARBA00023095"/>
    </source>
</evidence>
<comment type="catalytic activity">
    <reaction evidence="2">
        <text>a primary alcohol + O2 = an aldehyde + H2O2</text>
        <dbReference type="Rhea" id="RHEA:19829"/>
        <dbReference type="ChEBI" id="CHEBI:15379"/>
        <dbReference type="ChEBI" id="CHEBI:15734"/>
        <dbReference type="ChEBI" id="CHEBI:16240"/>
        <dbReference type="ChEBI" id="CHEBI:17478"/>
        <dbReference type="EC" id="1.1.3.13"/>
    </reaction>
</comment>
<comment type="catalytic activity">
    <reaction evidence="1 16">
        <text>a long-chain primary fatty alcohol + O2 = a long-chain fatty aldehyde + H2O2</text>
        <dbReference type="Rhea" id="RHEA:22756"/>
        <dbReference type="ChEBI" id="CHEBI:15379"/>
        <dbReference type="ChEBI" id="CHEBI:16240"/>
        <dbReference type="ChEBI" id="CHEBI:17176"/>
        <dbReference type="ChEBI" id="CHEBI:77396"/>
        <dbReference type="EC" id="1.1.3.20"/>
    </reaction>
</comment>
<evidence type="ECO:0000259" key="18">
    <source>
        <dbReference type="Pfam" id="PF00732"/>
    </source>
</evidence>
<keyword evidence="10" id="KW-0274">FAD</keyword>
<dbReference type="PIRSF" id="PIRSF028937">
    <property type="entry name" value="Lg_Ch_AO"/>
    <property type="match status" value="1"/>
</dbReference>
<evidence type="ECO:0000256" key="6">
    <source>
        <dbReference type="ARBA" id="ARBA00005144"/>
    </source>
</evidence>
<dbReference type="STRING" id="5486.A0A367YK86"/>
<comment type="caution">
    <text evidence="20">The sequence shown here is derived from an EMBL/GenBank/DDBJ whole genome shotgun (WGS) entry which is preliminary data.</text>
</comment>
<organism evidence="20 21">
    <name type="scientific">Candida viswanathii</name>
    <dbReference type="NCBI Taxonomy" id="5486"/>
    <lineage>
        <taxon>Eukaryota</taxon>
        <taxon>Fungi</taxon>
        <taxon>Dikarya</taxon>
        <taxon>Ascomycota</taxon>
        <taxon>Saccharomycotina</taxon>
        <taxon>Pichiomycetes</taxon>
        <taxon>Debaryomycetaceae</taxon>
        <taxon>Candida/Lodderomyces clade</taxon>
        <taxon>Candida</taxon>
    </lineage>
</organism>
<dbReference type="InterPro" id="IPR007867">
    <property type="entry name" value="GMC_OxRtase_C"/>
</dbReference>
<evidence type="ECO:0000256" key="16">
    <source>
        <dbReference type="PIRNR" id="PIRNR028937"/>
    </source>
</evidence>
<dbReference type="Pfam" id="PF00732">
    <property type="entry name" value="GMC_oxred_N"/>
    <property type="match status" value="1"/>
</dbReference>
<protein>
    <recommendedName>
        <fullName evidence="16">Long-chain-alcohol oxidase</fullName>
        <ecNumber evidence="16">1.1.3.20</ecNumber>
    </recommendedName>
</protein>
<comment type="similarity">
    <text evidence="7 16">Belongs to the GMC oxidoreductase family.</text>
</comment>
<reference evidence="20 21" key="1">
    <citation type="submission" date="2018-06" db="EMBL/GenBank/DDBJ databases">
        <title>Whole genome sequencing of Candida tropicalis (genome annotated by CSBL at Korea University).</title>
        <authorList>
            <person name="Ahn J."/>
        </authorList>
    </citation>
    <scope>NUCLEOTIDE SEQUENCE [LARGE SCALE GENOMIC DNA]</scope>
    <source>
        <strain evidence="20 21">ATCC 20962</strain>
    </source>
</reference>
<evidence type="ECO:0000256" key="3">
    <source>
        <dbReference type="ARBA" id="ARBA00003842"/>
    </source>
</evidence>
<evidence type="ECO:0000256" key="17">
    <source>
        <dbReference type="PIRSR" id="PIRSR028937-1"/>
    </source>
</evidence>
<dbReference type="PANTHER" id="PTHR46056:SF12">
    <property type="entry name" value="LONG-CHAIN-ALCOHOL OXIDASE"/>
    <property type="match status" value="1"/>
</dbReference>
<dbReference type="SUPFAM" id="SSF51905">
    <property type="entry name" value="FAD/NAD(P)-binding domain"/>
    <property type="match status" value="1"/>
</dbReference>
<comment type="pathway">
    <text evidence="6">Energy metabolism; methane degradation.</text>
</comment>
<comment type="function">
    <text evidence="3">Long-chain fatty alcohol oxidase involved in the omega-oxidation pathway of lipid degradation.</text>
</comment>
<evidence type="ECO:0000256" key="5">
    <source>
        <dbReference type="ARBA" id="ARBA00004370"/>
    </source>
</evidence>
<dbReference type="GO" id="GO:0015945">
    <property type="term" value="P:methanol metabolic process"/>
    <property type="evidence" value="ECO:0007669"/>
    <property type="project" value="UniProtKB-KW"/>
</dbReference>
<dbReference type="GO" id="GO:0046577">
    <property type="term" value="F:long-chain-alcohol oxidase activity"/>
    <property type="evidence" value="ECO:0007669"/>
    <property type="project" value="UniProtKB-EC"/>
</dbReference>
<keyword evidence="14" id="KW-0472">Membrane</keyword>
<dbReference type="InterPro" id="IPR000172">
    <property type="entry name" value="GMC_OxRdtase_N"/>
</dbReference>
<evidence type="ECO:0000313" key="20">
    <source>
        <dbReference type="EMBL" id="RCK66264.1"/>
    </source>
</evidence>
<dbReference type="Pfam" id="PF05199">
    <property type="entry name" value="GMC_oxred_C"/>
    <property type="match status" value="1"/>
</dbReference>
<gene>
    <name evidence="20" type="primary">FAO2_1</name>
    <name evidence="20" type="ORF">Cantr_01993</name>
</gene>
<keyword evidence="8" id="KW-0285">Flavoprotein</keyword>
<keyword evidence="9" id="KW-0812">Transmembrane</keyword>
<feature type="domain" description="Glucose-methanol-choline oxidoreductase N-terminal" evidence="18">
    <location>
        <begin position="242"/>
        <end position="455"/>
    </location>
</feature>
<evidence type="ECO:0000256" key="10">
    <source>
        <dbReference type="ARBA" id="ARBA00022827"/>
    </source>
</evidence>
<evidence type="ECO:0000256" key="8">
    <source>
        <dbReference type="ARBA" id="ARBA00022630"/>
    </source>
</evidence>
<dbReference type="GO" id="GO:0016020">
    <property type="term" value="C:membrane"/>
    <property type="evidence" value="ECO:0007669"/>
    <property type="project" value="UniProtKB-SubCell"/>
</dbReference>
<evidence type="ECO:0000256" key="2">
    <source>
        <dbReference type="ARBA" id="ARBA00001411"/>
    </source>
</evidence>
<dbReference type="GO" id="GO:0050660">
    <property type="term" value="F:flavin adenine dinucleotide binding"/>
    <property type="evidence" value="ECO:0007669"/>
    <property type="project" value="InterPro"/>
</dbReference>
<evidence type="ECO:0000256" key="9">
    <source>
        <dbReference type="ARBA" id="ARBA00022692"/>
    </source>
</evidence>
<feature type="active site" description="Proton acceptor" evidence="17">
    <location>
        <position position="634"/>
    </location>
</feature>
<dbReference type="EC" id="1.1.3.20" evidence="16"/>
<dbReference type="GO" id="GO:0047639">
    <property type="term" value="F:alcohol oxidase activity"/>
    <property type="evidence" value="ECO:0007669"/>
    <property type="project" value="UniProtKB-EC"/>
</dbReference>
<evidence type="ECO:0000259" key="19">
    <source>
        <dbReference type="Pfam" id="PF05199"/>
    </source>
</evidence>
<name>A0A367YK86_9ASCO</name>
<dbReference type="InterPro" id="IPR036188">
    <property type="entry name" value="FAD/NAD-bd_sf"/>
</dbReference>
<evidence type="ECO:0000256" key="11">
    <source>
        <dbReference type="ARBA" id="ARBA00022989"/>
    </source>
</evidence>
<keyword evidence="12 16" id="KW-0560">Oxidoreductase</keyword>
<dbReference type="PANTHER" id="PTHR46056">
    <property type="entry name" value="LONG-CHAIN-ALCOHOL OXIDASE"/>
    <property type="match status" value="1"/>
</dbReference>
<keyword evidence="15" id="KW-0576">Peroxisome</keyword>
<keyword evidence="13" id="KW-0485">Methanol utilization</keyword>
<comment type="subcellular location">
    <subcellularLocation>
        <location evidence="5">Membrane</location>
    </subcellularLocation>
    <subcellularLocation>
        <location evidence="4">Peroxisome matrix</location>
    </subcellularLocation>
</comment>
<keyword evidence="11" id="KW-1133">Transmembrane helix</keyword>